<dbReference type="PROSITE" id="PS51097">
    <property type="entry name" value="PTS_EIIA_TYPE_5"/>
    <property type="match status" value="1"/>
</dbReference>
<dbReference type="Pfam" id="PF03829">
    <property type="entry name" value="PTSIIA_gutA"/>
    <property type="match status" value="1"/>
</dbReference>
<dbReference type="Gene3D" id="2.40.33.40">
    <property type="entry name" value="Phosphotransferase system, glucitol/sorbitol-specific IIA component"/>
    <property type="match status" value="1"/>
</dbReference>
<dbReference type="InterPro" id="IPR004716">
    <property type="entry name" value="PTS_IIA_glucitol/sorbitol-sp"/>
</dbReference>
<gene>
    <name evidence="2" type="ORF">CL176_02385</name>
</gene>
<dbReference type="GO" id="GO:0016301">
    <property type="term" value="F:kinase activity"/>
    <property type="evidence" value="ECO:0007669"/>
    <property type="project" value="TreeGrafter"/>
</dbReference>
<sequence>MSVYETKVVNIGSDAAMFKEENMIVLFGENAPADLADYTYNVEVTPVKETITTGMTLMIDSAEFIITAVGDVVEKNLNDLAHITIRFNGANEAELAGTLYVEGKEIPDISIGTMIVIK</sequence>
<dbReference type="PANTHER" id="PTHR40398">
    <property type="entry name" value="PTS SYSTEM GLUCITOL/SORBITOL-SPECIFIC EIIA COMPONENT"/>
    <property type="match status" value="1"/>
</dbReference>
<evidence type="ECO:0000256" key="1">
    <source>
        <dbReference type="PROSITE-ProRule" id="PRU00420"/>
    </source>
</evidence>
<accession>A0A347WIQ8</accession>
<dbReference type="EMBL" id="CP023434">
    <property type="protein sequence ID" value="AXY24965.1"/>
    <property type="molecule type" value="Genomic_DNA"/>
</dbReference>
<organism evidence="2 3">
    <name type="scientific">Suicoccus acidiformans</name>
    <dbReference type="NCBI Taxonomy" id="2036206"/>
    <lineage>
        <taxon>Bacteria</taxon>
        <taxon>Bacillati</taxon>
        <taxon>Bacillota</taxon>
        <taxon>Bacilli</taxon>
        <taxon>Lactobacillales</taxon>
        <taxon>Aerococcaceae</taxon>
        <taxon>Suicoccus</taxon>
    </lineage>
</organism>
<protein>
    <submittedName>
        <fullName evidence="2">PTS sorbitol transporter subunit IIA</fullName>
    </submittedName>
</protein>
<evidence type="ECO:0000313" key="2">
    <source>
        <dbReference type="EMBL" id="AXY24965.1"/>
    </source>
</evidence>
<dbReference type="PANTHER" id="PTHR40398:SF1">
    <property type="entry name" value="PTS SYSTEM GLUCITOL_SORBITOL-SPECIFIC EIIA COMPONENT"/>
    <property type="match status" value="1"/>
</dbReference>
<dbReference type="AlphaFoldDB" id="A0A347WIQ8"/>
<dbReference type="OrthoDB" id="5113885at2"/>
<dbReference type="InterPro" id="IPR036665">
    <property type="entry name" value="PTS_IIA_glucitol/sorbitol_sf"/>
</dbReference>
<dbReference type="Proteomes" id="UP000263232">
    <property type="component" value="Chromosome"/>
</dbReference>
<dbReference type="GO" id="GO:0009401">
    <property type="term" value="P:phosphoenolpyruvate-dependent sugar phosphotransferase system"/>
    <property type="evidence" value="ECO:0007669"/>
    <property type="project" value="InterPro"/>
</dbReference>
<name>A0A347WIQ8_9LACT</name>
<evidence type="ECO:0000313" key="3">
    <source>
        <dbReference type="Proteomes" id="UP000263232"/>
    </source>
</evidence>
<keyword evidence="3" id="KW-1185">Reference proteome</keyword>
<dbReference type="KEGG" id="abae:CL176_02385"/>
<dbReference type="GO" id="GO:0008982">
    <property type="term" value="F:protein-N(PI)-phosphohistidine-sugar phosphotransferase activity"/>
    <property type="evidence" value="ECO:0007669"/>
    <property type="project" value="InterPro"/>
</dbReference>
<comment type="caution">
    <text evidence="1">Lacks conserved residue(s) required for the propagation of feature annotation.</text>
</comment>
<proteinExistence type="predicted"/>
<dbReference type="GO" id="GO:0005737">
    <property type="term" value="C:cytoplasm"/>
    <property type="evidence" value="ECO:0007669"/>
    <property type="project" value="InterPro"/>
</dbReference>
<dbReference type="RefSeq" id="WP_118989888.1">
    <property type="nucleotide sequence ID" value="NZ_CP023434.1"/>
</dbReference>
<reference evidence="2 3" key="1">
    <citation type="submission" date="2017-09" db="EMBL/GenBank/DDBJ databases">
        <title>Complete genome sequence of Oxytococcus suis strain ZY16052.</title>
        <authorList>
            <person name="Li F."/>
        </authorList>
    </citation>
    <scope>NUCLEOTIDE SEQUENCE [LARGE SCALE GENOMIC DNA]</scope>
    <source>
        <strain evidence="2 3">ZY16052</strain>
    </source>
</reference>
<dbReference type="SUPFAM" id="SSF141530">
    <property type="entry name" value="PTSIIA/GutA-like"/>
    <property type="match status" value="1"/>
</dbReference>